<dbReference type="AlphaFoldDB" id="A0A0V0QWP5"/>
<keyword evidence="1" id="KW-0175">Coiled coil</keyword>
<feature type="compositionally biased region" description="Basic and acidic residues" evidence="2">
    <location>
        <begin position="393"/>
        <end position="430"/>
    </location>
</feature>
<dbReference type="OMA" id="NIYEMIN"/>
<name>A0A0V0QWP5_PSEPJ</name>
<keyword evidence="4" id="KW-1185">Reference proteome</keyword>
<proteinExistence type="predicted"/>
<accession>A0A0V0QWP5</accession>
<feature type="compositionally biased region" description="Basic and acidic residues" evidence="2">
    <location>
        <begin position="644"/>
        <end position="704"/>
    </location>
</feature>
<feature type="compositionally biased region" description="Acidic residues" evidence="2">
    <location>
        <begin position="719"/>
        <end position="732"/>
    </location>
</feature>
<dbReference type="InParanoid" id="A0A0V0QWP5"/>
<dbReference type="Proteomes" id="UP000054937">
    <property type="component" value="Unassembled WGS sequence"/>
</dbReference>
<protein>
    <submittedName>
        <fullName evidence="3">Uncharacterized protein</fullName>
    </submittedName>
</protein>
<evidence type="ECO:0000313" key="3">
    <source>
        <dbReference type="EMBL" id="KRX06658.1"/>
    </source>
</evidence>
<dbReference type="EMBL" id="LDAU01000094">
    <property type="protein sequence ID" value="KRX06658.1"/>
    <property type="molecule type" value="Genomic_DNA"/>
</dbReference>
<gene>
    <name evidence="3" type="ORF">PPERSA_13137</name>
</gene>
<sequence length="1055" mass="129555">MLKLFIQKQIYFIYILDLAVERLHDILKESDENLPEVSPKQIYKQVLNRERRKVYREVYAQIMKNLDAPKDDKKLKEKKEYLETDQVAIVEKMNRIKIEFLRIKSENLFVDIASGKLNEKVVKDTPVTFKNMDMYIEVEKFTLMVNELFQDIQSNLNSMISLKDSERQYFRESFGKVLNNTVLALVNEEVSLSKYGTNKSIPELIASQFRGLRDLIHPHELEKAFQEENQNTLVQEEVGTTNKFMRDVDIYNQRQQLENKKRHFMMQNKLKQDQMKYAQAVAALEKEKKFITKHKIDFPQRDNYMGGNDNRVSENNKKEIEELEEELKGANKNKKLDEDYNQMSNYGKSVYDDIMNERQPGFAKEKYENEAKNQYNEQMKTYDNQRQNQMESQRNEREEREKRRQELLEQKKQEYRKKEQEREDAIRQQREQSIQEQEELRRKREQEDFERKEKIRLQREEVDRQRKQRQEEQDRIRKEQIEKENREREERQKRLEEERNKREAEDKERREKQEQERQKREQEEKERREKQEQERRERLEREKHDREAREQQDRERKEKERQEREKREKEDRERREKERKEREEREKQERENRERERKEKEEREKFEREQREKERQLQQQQKEQREKEEREKREQERQLQQQQKEQREREEREKREQEKREQEAKEQREREKREQEEKERREKEQREKEEAERLEKELLQKENQAKAQQKGKSSGFNYDEVDLDNDDDDDDYKFDGDSLSLGEDILNDDKKRKSSNKKSDYQSNDYDGYEDDFEIEEDLPDISTNKKNFNSNKTNGGGISALDEIHSEIDEDKYSSQHSQIDIVEQSGNTMKSSYAYFDEDFDMLKATNDYIARTKWGKQNKVQLQGLDNIDSVIQLFEEFIQLGTAFFFDYEHSLNLFQLLQIQDEKEQDETFDEYLSILRGYYNQFTGKMDFESEDMKLYFPFVFNEDNVFNILLIEKNSNKKCVNIFFYDELDQDPQRLEEFQYFVNMFQQLFRCYDEIEGEMDPWEVKSVKISDQTVNYLLENYQEMPYVTYQLLIFSLIYEKNQDKALVP</sequence>
<evidence type="ECO:0000256" key="2">
    <source>
        <dbReference type="SAM" id="MobiDB-lite"/>
    </source>
</evidence>
<evidence type="ECO:0000256" key="1">
    <source>
        <dbReference type="SAM" id="Coils"/>
    </source>
</evidence>
<dbReference type="OrthoDB" id="10693408at2759"/>
<comment type="caution">
    <text evidence="3">The sequence shown here is derived from an EMBL/GenBank/DDBJ whole genome shotgun (WGS) entry which is preliminary data.</text>
</comment>
<feature type="coiled-coil region" evidence="1">
    <location>
        <begin position="267"/>
        <end position="340"/>
    </location>
</feature>
<reference evidence="3 4" key="1">
    <citation type="journal article" date="2015" name="Sci. Rep.">
        <title>Genome of the facultative scuticociliatosis pathogen Pseudocohnilembus persalinus provides insight into its virulence through horizontal gene transfer.</title>
        <authorList>
            <person name="Xiong J."/>
            <person name="Wang G."/>
            <person name="Cheng J."/>
            <person name="Tian M."/>
            <person name="Pan X."/>
            <person name="Warren A."/>
            <person name="Jiang C."/>
            <person name="Yuan D."/>
            <person name="Miao W."/>
        </authorList>
    </citation>
    <scope>NUCLEOTIDE SEQUENCE [LARGE SCALE GENOMIC DNA]</scope>
    <source>
        <strain evidence="3">36N120E</strain>
    </source>
</reference>
<organism evidence="3 4">
    <name type="scientific">Pseudocohnilembus persalinus</name>
    <name type="common">Ciliate</name>
    <dbReference type="NCBI Taxonomy" id="266149"/>
    <lineage>
        <taxon>Eukaryota</taxon>
        <taxon>Sar</taxon>
        <taxon>Alveolata</taxon>
        <taxon>Ciliophora</taxon>
        <taxon>Intramacronucleata</taxon>
        <taxon>Oligohymenophorea</taxon>
        <taxon>Scuticociliatia</taxon>
        <taxon>Philasterida</taxon>
        <taxon>Pseudocohnilembidae</taxon>
        <taxon>Pseudocohnilembus</taxon>
    </lineage>
</organism>
<feature type="region of interest" description="Disordered" evidence="2">
    <location>
        <begin position="378"/>
        <end position="770"/>
    </location>
</feature>
<feature type="compositionally biased region" description="Basic and acidic residues" evidence="2">
    <location>
        <begin position="438"/>
        <end position="637"/>
    </location>
</feature>
<evidence type="ECO:0000313" key="4">
    <source>
        <dbReference type="Proteomes" id="UP000054937"/>
    </source>
</evidence>